<accession>A0A0C9X6X5</accession>
<feature type="region of interest" description="Disordered" evidence="1">
    <location>
        <begin position="25"/>
        <end position="47"/>
    </location>
</feature>
<keyword evidence="3" id="KW-1185">Reference proteome</keyword>
<dbReference type="AlphaFoldDB" id="A0A0C9X6X5"/>
<evidence type="ECO:0000313" key="2">
    <source>
        <dbReference type="EMBL" id="KIJ97068.1"/>
    </source>
</evidence>
<evidence type="ECO:0000313" key="3">
    <source>
        <dbReference type="Proteomes" id="UP000054477"/>
    </source>
</evidence>
<dbReference type="EMBL" id="KN838702">
    <property type="protein sequence ID" value="KIJ97068.1"/>
    <property type="molecule type" value="Genomic_DNA"/>
</dbReference>
<reference evidence="2 3" key="1">
    <citation type="submission" date="2014-04" db="EMBL/GenBank/DDBJ databases">
        <authorList>
            <consortium name="DOE Joint Genome Institute"/>
            <person name="Kuo A."/>
            <person name="Kohler A."/>
            <person name="Nagy L.G."/>
            <person name="Floudas D."/>
            <person name="Copeland A."/>
            <person name="Barry K.W."/>
            <person name="Cichocki N."/>
            <person name="Veneault-Fourrey C."/>
            <person name="LaButti K."/>
            <person name="Lindquist E.A."/>
            <person name="Lipzen A."/>
            <person name="Lundell T."/>
            <person name="Morin E."/>
            <person name="Murat C."/>
            <person name="Sun H."/>
            <person name="Tunlid A."/>
            <person name="Henrissat B."/>
            <person name="Grigoriev I.V."/>
            <person name="Hibbett D.S."/>
            <person name="Martin F."/>
            <person name="Nordberg H.P."/>
            <person name="Cantor M.N."/>
            <person name="Hua S.X."/>
        </authorList>
    </citation>
    <scope>NUCLEOTIDE SEQUENCE [LARGE SCALE GENOMIC DNA]</scope>
    <source>
        <strain evidence="2 3">LaAM-08-1</strain>
    </source>
</reference>
<dbReference type="Proteomes" id="UP000054477">
    <property type="component" value="Unassembled WGS sequence"/>
</dbReference>
<protein>
    <submittedName>
        <fullName evidence="2">Unplaced genomic scaffold K443scaffold_167, whole genome shotgun sequence</fullName>
    </submittedName>
</protein>
<organism evidence="2 3">
    <name type="scientific">Laccaria amethystina LaAM-08-1</name>
    <dbReference type="NCBI Taxonomy" id="1095629"/>
    <lineage>
        <taxon>Eukaryota</taxon>
        <taxon>Fungi</taxon>
        <taxon>Dikarya</taxon>
        <taxon>Basidiomycota</taxon>
        <taxon>Agaricomycotina</taxon>
        <taxon>Agaricomycetes</taxon>
        <taxon>Agaricomycetidae</taxon>
        <taxon>Agaricales</taxon>
        <taxon>Agaricineae</taxon>
        <taxon>Hydnangiaceae</taxon>
        <taxon>Laccaria</taxon>
    </lineage>
</organism>
<proteinExistence type="predicted"/>
<sequence length="90" mass="10754">MDGFVAFRSNDGVVRLKEIYDRPQPFTARSLPSGHQHPAYPNSNNNDFDVAKKKRQVAWVTPWIEHQYDHFRRDYRRLQNGWLAASLRRR</sequence>
<gene>
    <name evidence="2" type="ORF">K443DRAFT_259507</name>
</gene>
<name>A0A0C9X6X5_9AGAR</name>
<evidence type="ECO:0000256" key="1">
    <source>
        <dbReference type="SAM" id="MobiDB-lite"/>
    </source>
</evidence>
<dbReference type="HOGENOM" id="CLU_2441191_0_0_1"/>
<reference evidence="3" key="2">
    <citation type="submission" date="2015-01" db="EMBL/GenBank/DDBJ databases">
        <title>Evolutionary Origins and Diversification of the Mycorrhizal Mutualists.</title>
        <authorList>
            <consortium name="DOE Joint Genome Institute"/>
            <consortium name="Mycorrhizal Genomics Consortium"/>
            <person name="Kohler A."/>
            <person name="Kuo A."/>
            <person name="Nagy L.G."/>
            <person name="Floudas D."/>
            <person name="Copeland A."/>
            <person name="Barry K.W."/>
            <person name="Cichocki N."/>
            <person name="Veneault-Fourrey C."/>
            <person name="LaButti K."/>
            <person name="Lindquist E.A."/>
            <person name="Lipzen A."/>
            <person name="Lundell T."/>
            <person name="Morin E."/>
            <person name="Murat C."/>
            <person name="Riley R."/>
            <person name="Ohm R."/>
            <person name="Sun H."/>
            <person name="Tunlid A."/>
            <person name="Henrissat B."/>
            <person name="Grigoriev I.V."/>
            <person name="Hibbett D.S."/>
            <person name="Martin F."/>
        </authorList>
    </citation>
    <scope>NUCLEOTIDE SEQUENCE [LARGE SCALE GENOMIC DNA]</scope>
    <source>
        <strain evidence="3">LaAM-08-1</strain>
    </source>
</reference>